<feature type="active site" description="Charge relay system" evidence="5 6">
    <location>
        <position position="419"/>
    </location>
</feature>
<dbReference type="Proteomes" id="UP000653674">
    <property type="component" value="Unassembled WGS sequence"/>
</dbReference>
<keyword evidence="8" id="KW-0732">Signal</keyword>
<dbReference type="InterPro" id="IPR000209">
    <property type="entry name" value="Peptidase_S8/S53_dom"/>
</dbReference>
<dbReference type="GO" id="GO:0004252">
    <property type="term" value="F:serine-type endopeptidase activity"/>
    <property type="evidence" value="ECO:0007669"/>
    <property type="project" value="UniProtKB-UniRule"/>
</dbReference>
<dbReference type="EMBL" id="BONU01000008">
    <property type="protein sequence ID" value="GIG73238.1"/>
    <property type="molecule type" value="Genomic_DNA"/>
</dbReference>
<name>A0A8J3LH56_9ACTN</name>
<dbReference type="InterPro" id="IPR036852">
    <property type="entry name" value="Peptidase_S8/S53_dom_sf"/>
</dbReference>
<evidence type="ECO:0000256" key="6">
    <source>
        <dbReference type="PROSITE-ProRule" id="PRU01240"/>
    </source>
</evidence>
<protein>
    <recommendedName>
        <fullName evidence="9">Peptidase S8/S53 domain-containing protein</fullName>
    </recommendedName>
</protein>
<evidence type="ECO:0000313" key="10">
    <source>
        <dbReference type="EMBL" id="GIG73238.1"/>
    </source>
</evidence>
<dbReference type="InterPro" id="IPR050131">
    <property type="entry name" value="Peptidase_S8_subtilisin-like"/>
</dbReference>
<evidence type="ECO:0000313" key="11">
    <source>
        <dbReference type="Proteomes" id="UP000653674"/>
    </source>
</evidence>
<evidence type="ECO:0000256" key="3">
    <source>
        <dbReference type="ARBA" id="ARBA00022801"/>
    </source>
</evidence>
<feature type="domain" description="Peptidase S8/S53" evidence="9">
    <location>
        <begin position="144"/>
        <end position="456"/>
    </location>
</feature>
<dbReference type="PANTHER" id="PTHR43806">
    <property type="entry name" value="PEPTIDASE S8"/>
    <property type="match status" value="1"/>
</dbReference>
<evidence type="ECO:0000256" key="7">
    <source>
        <dbReference type="RuleBase" id="RU003355"/>
    </source>
</evidence>
<dbReference type="Pfam" id="PF00082">
    <property type="entry name" value="Peptidase_S8"/>
    <property type="match status" value="1"/>
</dbReference>
<dbReference type="InterPro" id="IPR023827">
    <property type="entry name" value="Peptidase_S8_Asp-AS"/>
</dbReference>
<dbReference type="PANTHER" id="PTHR43806:SF11">
    <property type="entry name" value="CEREVISIN-RELATED"/>
    <property type="match status" value="1"/>
</dbReference>
<accession>A0A8J3LH56</accession>
<proteinExistence type="inferred from homology"/>
<dbReference type="InterPro" id="IPR022398">
    <property type="entry name" value="Peptidase_S8_His-AS"/>
</dbReference>
<dbReference type="PROSITE" id="PS00137">
    <property type="entry name" value="SUBTILASE_HIS"/>
    <property type="match status" value="1"/>
</dbReference>
<feature type="signal peptide" evidence="8">
    <location>
        <begin position="1"/>
        <end position="32"/>
    </location>
</feature>
<gene>
    <name evidence="10" type="ORF">Pfl04_16420</name>
</gene>
<dbReference type="PROSITE" id="PS00138">
    <property type="entry name" value="SUBTILASE_SER"/>
    <property type="match status" value="1"/>
</dbReference>
<evidence type="ECO:0000256" key="4">
    <source>
        <dbReference type="ARBA" id="ARBA00022825"/>
    </source>
</evidence>
<keyword evidence="11" id="KW-1185">Reference proteome</keyword>
<keyword evidence="2 6" id="KW-0645">Protease</keyword>
<dbReference type="InterPro" id="IPR015500">
    <property type="entry name" value="Peptidase_S8_subtilisin-rel"/>
</dbReference>
<comment type="caution">
    <text evidence="10">The sequence shown here is derived from an EMBL/GenBank/DDBJ whole genome shotgun (WGS) entry which is preliminary data.</text>
</comment>
<dbReference type="InterPro" id="IPR023828">
    <property type="entry name" value="Peptidase_S8_Ser-AS"/>
</dbReference>
<evidence type="ECO:0000256" key="8">
    <source>
        <dbReference type="SAM" id="SignalP"/>
    </source>
</evidence>
<feature type="active site" description="Charge relay system" evidence="5 6">
    <location>
        <position position="153"/>
    </location>
</feature>
<dbReference type="PRINTS" id="PR00723">
    <property type="entry name" value="SUBTILISIN"/>
</dbReference>
<evidence type="ECO:0000256" key="1">
    <source>
        <dbReference type="ARBA" id="ARBA00011073"/>
    </source>
</evidence>
<keyword evidence="4 6" id="KW-0720">Serine protease</keyword>
<feature type="active site" description="Charge relay system" evidence="5 6">
    <location>
        <position position="215"/>
    </location>
</feature>
<dbReference type="AlphaFoldDB" id="A0A8J3LH56"/>
<dbReference type="PROSITE" id="PS00136">
    <property type="entry name" value="SUBTILASE_ASP"/>
    <property type="match status" value="1"/>
</dbReference>
<dbReference type="PROSITE" id="PS51892">
    <property type="entry name" value="SUBTILASE"/>
    <property type="match status" value="1"/>
</dbReference>
<dbReference type="Gene3D" id="3.40.50.200">
    <property type="entry name" value="Peptidase S8/S53 domain"/>
    <property type="match status" value="1"/>
</dbReference>
<evidence type="ECO:0000259" key="9">
    <source>
        <dbReference type="Pfam" id="PF00082"/>
    </source>
</evidence>
<dbReference type="SUPFAM" id="SSF52743">
    <property type="entry name" value="Subtilisin-like"/>
    <property type="match status" value="1"/>
</dbReference>
<organism evidence="10 11">
    <name type="scientific">Planosporangium flavigriseum</name>
    <dbReference type="NCBI Taxonomy" id="373681"/>
    <lineage>
        <taxon>Bacteria</taxon>
        <taxon>Bacillati</taxon>
        <taxon>Actinomycetota</taxon>
        <taxon>Actinomycetes</taxon>
        <taxon>Micromonosporales</taxon>
        <taxon>Micromonosporaceae</taxon>
        <taxon>Planosporangium</taxon>
    </lineage>
</organism>
<evidence type="ECO:0000256" key="2">
    <source>
        <dbReference type="ARBA" id="ARBA00022670"/>
    </source>
</evidence>
<dbReference type="RefSeq" id="WP_203981231.1">
    <property type="nucleotide sequence ID" value="NZ_BAAAQJ010000002.1"/>
</dbReference>
<feature type="chain" id="PRO_5035210345" description="Peptidase S8/S53 domain-containing protein" evidence="8">
    <location>
        <begin position="33"/>
        <end position="492"/>
    </location>
</feature>
<sequence>MRRTAPILLSALLAGSALLTGMALVPTAPARASNPLAPVSSLLSQQLTNLTGTLPVFVHGTSIAAARQAVTDSGLTLVTTWNTIGVAVARGNAGQIAAVRARSGVTYVEGDQAIKPYLSTSNVATRGEQARTQLRDAQGRPIDGRGVSAAIIDTGVDGTHPFFKNADGSSAVKLNLKNVCGPLTDVGLSLPVPNDTCFADLTAVNDTDTLSAGGHGTHVAGIVAGRDTQLTDGTKLHGAAPGATLISLSVGAGLSIFGADSALNWVLEHHANPCAGCPPIKVTNNSYGPSGGGTFDPNSATVKLQRALVAAGVVTAWAAGNDGPNNSATNPPGQDPTGGIIMVASYDDQSTGTRDGAVSDFSSRGAAGHPETYPDISAPGSNITSSCRLYLVICSTGADPHNGPGLLDLGTFNTISGTSMATPHIVGIVAQLFQLAPNATPAQIENAIKSTAYKFANGAPYETVGSYTTSVDKGTGLVDAYAAAQSLGAKPA</sequence>
<evidence type="ECO:0000256" key="5">
    <source>
        <dbReference type="PIRSR" id="PIRSR615500-1"/>
    </source>
</evidence>
<dbReference type="GO" id="GO:0006508">
    <property type="term" value="P:proteolysis"/>
    <property type="evidence" value="ECO:0007669"/>
    <property type="project" value="UniProtKB-KW"/>
</dbReference>
<reference evidence="10" key="1">
    <citation type="submission" date="2021-01" db="EMBL/GenBank/DDBJ databases">
        <title>Whole genome shotgun sequence of Planosporangium flavigriseum NBRC 105377.</title>
        <authorList>
            <person name="Komaki H."/>
            <person name="Tamura T."/>
        </authorList>
    </citation>
    <scope>NUCLEOTIDE SEQUENCE</scope>
    <source>
        <strain evidence="10">NBRC 105377</strain>
    </source>
</reference>
<keyword evidence="3 6" id="KW-0378">Hydrolase</keyword>
<comment type="similarity">
    <text evidence="1 6 7">Belongs to the peptidase S8 family.</text>
</comment>